<evidence type="ECO:0000256" key="7">
    <source>
        <dbReference type="RuleBase" id="RU000471"/>
    </source>
</evidence>
<dbReference type="Pfam" id="PF00146">
    <property type="entry name" value="NADHdh"/>
    <property type="match status" value="1"/>
</dbReference>
<feature type="transmembrane region" description="Helical" evidence="9">
    <location>
        <begin position="253"/>
        <end position="270"/>
    </location>
</feature>
<accession>H2ESU7</accession>
<evidence type="ECO:0000256" key="8">
    <source>
        <dbReference type="RuleBase" id="RU000473"/>
    </source>
</evidence>
<evidence type="ECO:0000313" key="10">
    <source>
        <dbReference type="EMBL" id="AEX16065.1"/>
    </source>
</evidence>
<dbReference type="EMBL" id="JQ061319">
    <property type="protein sequence ID" value="AEX16065.1"/>
    <property type="molecule type" value="Genomic_DNA"/>
</dbReference>
<dbReference type="GO" id="GO:0008137">
    <property type="term" value="F:NADH dehydrogenase (ubiquinone) activity"/>
    <property type="evidence" value="ECO:0007669"/>
    <property type="project" value="UniProtKB-EC"/>
</dbReference>
<geneLocation type="mitochondrion" evidence="10"/>
<comment type="similarity">
    <text evidence="2 7">Belongs to the complex I subunit 1 family.</text>
</comment>
<feature type="transmembrane region" description="Helical" evidence="9">
    <location>
        <begin position="223"/>
        <end position="246"/>
    </location>
</feature>
<keyword evidence="5 9" id="KW-1133">Transmembrane helix</keyword>
<evidence type="ECO:0000256" key="1">
    <source>
        <dbReference type="ARBA" id="ARBA00004141"/>
    </source>
</evidence>
<name>H2ESU7_9BILA</name>
<dbReference type="HAMAP" id="MF_01350">
    <property type="entry name" value="NDH1_NuoH"/>
    <property type="match status" value="1"/>
</dbReference>
<dbReference type="EC" id="7.1.1.2" evidence="8"/>
<dbReference type="PROSITE" id="PS00668">
    <property type="entry name" value="COMPLEX1_ND1_2"/>
    <property type="match status" value="1"/>
</dbReference>
<keyword evidence="8 10" id="KW-0496">Mitochondrion</keyword>
<evidence type="ECO:0000256" key="6">
    <source>
        <dbReference type="ARBA" id="ARBA00023136"/>
    </source>
</evidence>
<organism evidence="10">
    <name type="scientific">Flustra foliacea</name>
    <name type="common">greater hornwrack</name>
    <dbReference type="NCBI Taxonomy" id="478208"/>
    <lineage>
        <taxon>Eukaryota</taxon>
        <taxon>Metazoa</taxon>
        <taxon>Spiralia</taxon>
        <taxon>Lophotrochozoa</taxon>
        <taxon>Bryozoa</taxon>
        <taxon>Gymnolaemata</taxon>
        <taxon>Cheilostomatida</taxon>
        <taxon>Flustrina</taxon>
        <taxon>Flustroidea</taxon>
        <taxon>Flustridae</taxon>
        <taxon>Flustra</taxon>
    </lineage>
</organism>
<dbReference type="GO" id="GO:0009060">
    <property type="term" value="P:aerobic respiration"/>
    <property type="evidence" value="ECO:0007669"/>
    <property type="project" value="TreeGrafter"/>
</dbReference>
<keyword evidence="7" id="KW-0520">NAD</keyword>
<keyword evidence="8" id="KW-0830">Ubiquinone</keyword>
<dbReference type="InterPro" id="IPR001694">
    <property type="entry name" value="NADH_UbQ_OxRdtase_su1/FPO"/>
</dbReference>
<feature type="transmembrane region" description="Helical" evidence="9">
    <location>
        <begin position="99"/>
        <end position="120"/>
    </location>
</feature>
<dbReference type="PANTHER" id="PTHR11432:SF3">
    <property type="entry name" value="NADH-UBIQUINONE OXIDOREDUCTASE CHAIN 1"/>
    <property type="match status" value="1"/>
</dbReference>
<feature type="transmembrane region" description="Helical" evidence="9">
    <location>
        <begin position="282"/>
        <end position="304"/>
    </location>
</feature>
<proteinExistence type="inferred from homology"/>
<reference evidence="10" key="1">
    <citation type="journal article" date="2011" name="BMC Genomics">
        <title>The complete mitochondrial genome of Flustra foliacea (Ectoprocta, Cheilostomata) - compositional bias affects phylogenetic analyses of lophotrochozoan relationships.</title>
        <authorList>
            <person name="Nesnidal M.P."/>
            <person name="Helmkampf M."/>
            <person name="Bruchhaus I."/>
            <person name="Hausdorf B."/>
        </authorList>
    </citation>
    <scope>NUCLEOTIDE SEQUENCE</scope>
</reference>
<dbReference type="InterPro" id="IPR018086">
    <property type="entry name" value="NADH_UbQ_OxRdtase_su1_CS"/>
</dbReference>
<evidence type="ECO:0000256" key="3">
    <source>
        <dbReference type="ARBA" id="ARBA00021009"/>
    </source>
</evidence>
<evidence type="ECO:0000256" key="9">
    <source>
        <dbReference type="SAM" id="Phobius"/>
    </source>
</evidence>
<protein>
    <recommendedName>
        <fullName evidence="3 8">NADH-ubiquinone oxidoreductase chain 1</fullName>
        <ecNumber evidence="8">7.1.1.2</ecNumber>
    </recommendedName>
</protein>
<keyword evidence="6 9" id="KW-0472">Membrane</keyword>
<feature type="transmembrane region" description="Helical" evidence="9">
    <location>
        <begin position="173"/>
        <end position="194"/>
    </location>
</feature>
<dbReference type="AlphaFoldDB" id="H2ESU7"/>
<sequence>MVLVLLLKTILIFLCVALAVGFYTLVERKVLSYIQIRKGPNKVGPSGLFQPLGDAMKLFSKETVIINLSNKVMYMASPVVSVVIMFFLWSLYTSPYSVVYLKLGLLFFLVVSSLNVYPILGSGWASNSKYALLGSIRAVAQTISYEVSMALMILSLLMVSVSFNFLDIYYSQVFLWLLCPLFPIFVMWLVTMLAETNRAPFDLAEGESELVSGFNIEYGSGEFALLFIAEYGSILFMSLVTTCLFMKGFMNSSFFTIFKMLMVGYFFLWVRGSFPRMRYDVLMSLTWKSFLSLVISLGCVLLCFSA</sequence>
<feature type="transmembrane region" description="Helical" evidence="9">
    <location>
        <begin position="72"/>
        <end position="92"/>
    </location>
</feature>
<dbReference type="GO" id="GO:0003954">
    <property type="term" value="F:NADH dehydrogenase activity"/>
    <property type="evidence" value="ECO:0007669"/>
    <property type="project" value="TreeGrafter"/>
</dbReference>
<dbReference type="PROSITE" id="PS00667">
    <property type="entry name" value="COMPLEX1_ND1_1"/>
    <property type="match status" value="1"/>
</dbReference>
<dbReference type="PANTHER" id="PTHR11432">
    <property type="entry name" value="NADH DEHYDROGENASE SUBUNIT 1"/>
    <property type="match status" value="1"/>
</dbReference>
<comment type="subcellular location">
    <subcellularLocation>
        <location evidence="1">Membrane</location>
        <topology evidence="1">Multi-pass membrane protein</topology>
    </subcellularLocation>
    <subcellularLocation>
        <location evidence="7">Mitochondrion inner membrane</location>
        <topology evidence="7">Multi-pass membrane protein</topology>
    </subcellularLocation>
</comment>
<evidence type="ECO:0000256" key="5">
    <source>
        <dbReference type="ARBA" id="ARBA00022989"/>
    </source>
</evidence>
<dbReference type="GO" id="GO:0005743">
    <property type="term" value="C:mitochondrial inner membrane"/>
    <property type="evidence" value="ECO:0007669"/>
    <property type="project" value="UniProtKB-SubCell"/>
</dbReference>
<gene>
    <name evidence="10" type="primary">NAD1</name>
</gene>
<feature type="transmembrane region" description="Helical" evidence="9">
    <location>
        <begin position="147"/>
        <end position="166"/>
    </location>
</feature>
<comment type="catalytic activity">
    <reaction evidence="8">
        <text>a ubiquinone + NADH + 5 H(+)(in) = a ubiquinol + NAD(+) + 4 H(+)(out)</text>
        <dbReference type="Rhea" id="RHEA:29091"/>
        <dbReference type="Rhea" id="RHEA-COMP:9565"/>
        <dbReference type="Rhea" id="RHEA-COMP:9566"/>
        <dbReference type="ChEBI" id="CHEBI:15378"/>
        <dbReference type="ChEBI" id="CHEBI:16389"/>
        <dbReference type="ChEBI" id="CHEBI:17976"/>
        <dbReference type="ChEBI" id="CHEBI:57540"/>
        <dbReference type="ChEBI" id="CHEBI:57945"/>
        <dbReference type="EC" id="7.1.1.2"/>
    </reaction>
</comment>
<evidence type="ECO:0000256" key="4">
    <source>
        <dbReference type="ARBA" id="ARBA00022692"/>
    </source>
</evidence>
<keyword evidence="4 7" id="KW-0812">Transmembrane</keyword>
<evidence type="ECO:0000256" key="2">
    <source>
        <dbReference type="ARBA" id="ARBA00010535"/>
    </source>
</evidence>